<keyword evidence="2" id="KW-1185">Reference proteome</keyword>
<name>A0A4R7CVS5_9SPHI</name>
<reference evidence="1 2" key="1">
    <citation type="submission" date="2019-03" db="EMBL/GenBank/DDBJ databases">
        <title>Genomic Encyclopedia of Type Strains, Phase III (KMG-III): the genomes of soil and plant-associated and newly described type strains.</title>
        <authorList>
            <person name="Whitman W."/>
        </authorList>
    </citation>
    <scope>NUCLEOTIDE SEQUENCE [LARGE SCALE GENOMIC DNA]</scope>
    <source>
        <strain evidence="1 2">CGMCC 1.12801</strain>
    </source>
</reference>
<gene>
    <name evidence="1" type="ORF">B0I21_107104</name>
</gene>
<dbReference type="AlphaFoldDB" id="A0A4R7CVS5"/>
<protein>
    <submittedName>
        <fullName evidence="1">Uncharacterized protein</fullName>
    </submittedName>
</protein>
<sequence>MIYVELIPITSLLLPIKPQKQTFKRNNIAKIGKSIFKCNNIAFKSLITVTIHIPSATLLTWCQKWSYPFSMSKSLFTLLYCSFAHFSYDEETANATFAQKVSNERTIARSFIRRSRATKVLMCLIVVVNRIWIICRKAHDM</sequence>
<accession>A0A4R7CVS5</accession>
<comment type="caution">
    <text evidence="1">The sequence shown here is derived from an EMBL/GenBank/DDBJ whole genome shotgun (WGS) entry which is preliminary data.</text>
</comment>
<evidence type="ECO:0000313" key="2">
    <source>
        <dbReference type="Proteomes" id="UP000294752"/>
    </source>
</evidence>
<dbReference type="EMBL" id="SNZV01000007">
    <property type="protein sequence ID" value="TDS11761.1"/>
    <property type="molecule type" value="Genomic_DNA"/>
</dbReference>
<proteinExistence type="predicted"/>
<dbReference type="Proteomes" id="UP000294752">
    <property type="component" value="Unassembled WGS sequence"/>
</dbReference>
<organism evidence="1 2">
    <name type="scientific">Sphingobacterium paludis</name>
    <dbReference type="NCBI Taxonomy" id="1476465"/>
    <lineage>
        <taxon>Bacteria</taxon>
        <taxon>Pseudomonadati</taxon>
        <taxon>Bacteroidota</taxon>
        <taxon>Sphingobacteriia</taxon>
        <taxon>Sphingobacteriales</taxon>
        <taxon>Sphingobacteriaceae</taxon>
        <taxon>Sphingobacterium</taxon>
    </lineage>
</organism>
<evidence type="ECO:0000313" key="1">
    <source>
        <dbReference type="EMBL" id="TDS11761.1"/>
    </source>
</evidence>